<reference evidence="1" key="2">
    <citation type="submission" date="2022-06" db="UniProtKB">
        <authorList>
            <consortium name="EnsemblMetazoa"/>
        </authorList>
    </citation>
    <scope>IDENTIFICATION</scope>
    <source>
        <strain evidence="1">PS312</strain>
    </source>
</reference>
<gene>
    <name evidence="1" type="primary">WBGene00111538</name>
</gene>
<reference evidence="2" key="1">
    <citation type="journal article" date="2008" name="Nat. Genet.">
        <title>The Pristionchus pacificus genome provides a unique perspective on nematode lifestyle and parasitism.</title>
        <authorList>
            <person name="Dieterich C."/>
            <person name="Clifton S.W."/>
            <person name="Schuster L.N."/>
            <person name="Chinwalla A."/>
            <person name="Delehaunty K."/>
            <person name="Dinkelacker I."/>
            <person name="Fulton L."/>
            <person name="Fulton R."/>
            <person name="Godfrey J."/>
            <person name="Minx P."/>
            <person name="Mitreva M."/>
            <person name="Roeseler W."/>
            <person name="Tian H."/>
            <person name="Witte H."/>
            <person name="Yang S.P."/>
            <person name="Wilson R.K."/>
            <person name="Sommer R.J."/>
        </authorList>
    </citation>
    <scope>NUCLEOTIDE SEQUENCE [LARGE SCALE GENOMIC DNA]</scope>
    <source>
        <strain evidence="2">PS312</strain>
    </source>
</reference>
<evidence type="ECO:0000313" key="2">
    <source>
        <dbReference type="Proteomes" id="UP000005239"/>
    </source>
</evidence>
<accession>A0A2A6BC16</accession>
<evidence type="ECO:0000313" key="1">
    <source>
        <dbReference type="EnsemblMetazoa" id="PPA21984.1"/>
    </source>
</evidence>
<proteinExistence type="predicted"/>
<dbReference type="EnsemblMetazoa" id="PPA21984.1">
    <property type="protein sequence ID" value="PPA21984.1"/>
    <property type="gene ID" value="WBGene00111538"/>
</dbReference>
<accession>A0A8R1YGY2</accession>
<dbReference type="Proteomes" id="UP000005239">
    <property type="component" value="Unassembled WGS sequence"/>
</dbReference>
<sequence length="285" mass="32367">MVITSFMHGTTIFSLIAYILSIASILMNRVLLHRFKAFILLFLVRLVYLGCILFREVWASAYDQDALFGEESSTTICDIVHLIMTISMNVDPYIMMALIVHHAILIEQNEARCLSIIPIVLGGFNLIVAAARVMVIESKSISCYRLIDYGILEKSMIIAHLLIRLANVYSISYGFKKRGLPDGMQLAVTLCIIFEETFALLEELIFFFWRELPAMESELFSFMGFLSICKTILVSTCFMTFFAYHACCNESIEGYSRYQRASDIVEVVVHRVNSDDPEQPGSNPE</sequence>
<organism evidence="1 2">
    <name type="scientific">Pristionchus pacificus</name>
    <name type="common">Parasitic nematode worm</name>
    <dbReference type="NCBI Taxonomy" id="54126"/>
    <lineage>
        <taxon>Eukaryota</taxon>
        <taxon>Metazoa</taxon>
        <taxon>Ecdysozoa</taxon>
        <taxon>Nematoda</taxon>
        <taxon>Chromadorea</taxon>
        <taxon>Rhabditida</taxon>
        <taxon>Rhabditina</taxon>
        <taxon>Diplogasteromorpha</taxon>
        <taxon>Diplogasteroidea</taxon>
        <taxon>Neodiplogasteridae</taxon>
        <taxon>Pristionchus</taxon>
    </lineage>
</organism>
<name>A0A2A6BC16_PRIPA</name>
<keyword evidence="2" id="KW-1185">Reference proteome</keyword>
<protein>
    <submittedName>
        <fullName evidence="1">Uncharacterized protein</fullName>
    </submittedName>
</protein>
<dbReference type="AlphaFoldDB" id="A0A2A6BC16"/>